<dbReference type="Gramene" id="AET3Gv21218700.1">
    <property type="protein sequence ID" value="AET3Gv21218700.1"/>
    <property type="gene ID" value="AET3Gv21218700"/>
</dbReference>
<reference evidence="3" key="1">
    <citation type="journal article" date="2014" name="Science">
        <title>Ancient hybridizations among the ancestral genomes of bread wheat.</title>
        <authorList>
            <consortium name="International Wheat Genome Sequencing Consortium,"/>
            <person name="Marcussen T."/>
            <person name="Sandve S.R."/>
            <person name="Heier L."/>
            <person name="Spannagl M."/>
            <person name="Pfeifer M."/>
            <person name="Jakobsen K.S."/>
            <person name="Wulff B.B."/>
            <person name="Steuernagel B."/>
            <person name="Mayer K.F."/>
            <person name="Olsen O.A."/>
        </authorList>
    </citation>
    <scope>NUCLEOTIDE SEQUENCE [LARGE SCALE GENOMIC DNA]</scope>
    <source>
        <strain evidence="3">cv. AL8/78</strain>
    </source>
</reference>
<keyword evidence="3" id="KW-1185">Reference proteome</keyword>
<evidence type="ECO:0000313" key="3">
    <source>
        <dbReference type="Proteomes" id="UP000015105"/>
    </source>
</evidence>
<accession>A0A453GV62</accession>
<keyword evidence="1" id="KW-0472">Membrane</keyword>
<dbReference type="Proteomes" id="UP000015105">
    <property type="component" value="Chromosome 3D"/>
</dbReference>
<reference evidence="2" key="5">
    <citation type="journal article" date="2021" name="G3 (Bethesda)">
        <title>Aegilops tauschii genome assembly Aet v5.0 features greater sequence contiguity and improved annotation.</title>
        <authorList>
            <person name="Wang L."/>
            <person name="Zhu T."/>
            <person name="Rodriguez J.C."/>
            <person name="Deal K.R."/>
            <person name="Dubcovsky J."/>
            <person name="McGuire P.E."/>
            <person name="Lux T."/>
            <person name="Spannagl M."/>
            <person name="Mayer K.F.X."/>
            <person name="Baldrich P."/>
            <person name="Meyers B.C."/>
            <person name="Huo N."/>
            <person name="Gu Y.Q."/>
            <person name="Zhou H."/>
            <person name="Devos K.M."/>
            <person name="Bennetzen J.L."/>
            <person name="Unver T."/>
            <person name="Budak H."/>
            <person name="Gulick P.J."/>
            <person name="Galiba G."/>
            <person name="Kalapos B."/>
            <person name="Nelson D.R."/>
            <person name="Li P."/>
            <person name="You F.M."/>
            <person name="Luo M.C."/>
            <person name="Dvorak J."/>
        </authorList>
    </citation>
    <scope>NUCLEOTIDE SEQUENCE [LARGE SCALE GENOMIC DNA]</scope>
    <source>
        <strain evidence="2">cv. AL8/78</strain>
    </source>
</reference>
<protein>
    <submittedName>
        <fullName evidence="2">Uncharacterized protein</fullName>
    </submittedName>
</protein>
<evidence type="ECO:0000313" key="2">
    <source>
        <dbReference type="EnsemblPlants" id="AET3Gv21218700.1"/>
    </source>
</evidence>
<name>A0A453GV62_AEGTS</name>
<reference evidence="2" key="4">
    <citation type="submission" date="2019-03" db="UniProtKB">
        <authorList>
            <consortium name="EnsemblPlants"/>
        </authorList>
    </citation>
    <scope>IDENTIFICATION</scope>
</reference>
<evidence type="ECO:0000256" key="1">
    <source>
        <dbReference type="SAM" id="Phobius"/>
    </source>
</evidence>
<keyword evidence="1" id="KW-0812">Transmembrane</keyword>
<sequence>MTNNTTDILGALRPIEKLRQRWGTGDARHIYPKSILRALGPSWPSSRLSSSLAWANASSLVPSSAPLSSTVLTALKMGFHRWASRFTTPSAHLSFSASLVSGLWREMTVMACAMVSCRSCRSSSPAATGLLLAGRRNLTSMVRASCLKITLAFALYIALAAAALLQLAAKASRRKRRRKAAMANGRLVRLFS</sequence>
<keyword evidence="1" id="KW-1133">Transmembrane helix</keyword>
<reference evidence="3" key="2">
    <citation type="journal article" date="2017" name="Nat. Plants">
        <title>The Aegilops tauschii genome reveals multiple impacts of transposons.</title>
        <authorList>
            <person name="Zhao G."/>
            <person name="Zou C."/>
            <person name="Li K."/>
            <person name="Wang K."/>
            <person name="Li T."/>
            <person name="Gao L."/>
            <person name="Zhang X."/>
            <person name="Wang H."/>
            <person name="Yang Z."/>
            <person name="Liu X."/>
            <person name="Jiang W."/>
            <person name="Mao L."/>
            <person name="Kong X."/>
            <person name="Jiao Y."/>
            <person name="Jia J."/>
        </authorList>
    </citation>
    <scope>NUCLEOTIDE SEQUENCE [LARGE SCALE GENOMIC DNA]</scope>
    <source>
        <strain evidence="3">cv. AL8/78</strain>
    </source>
</reference>
<feature type="transmembrane region" description="Helical" evidence="1">
    <location>
        <begin position="149"/>
        <end position="169"/>
    </location>
</feature>
<organism evidence="2 3">
    <name type="scientific">Aegilops tauschii subsp. strangulata</name>
    <name type="common">Goatgrass</name>
    <dbReference type="NCBI Taxonomy" id="200361"/>
    <lineage>
        <taxon>Eukaryota</taxon>
        <taxon>Viridiplantae</taxon>
        <taxon>Streptophyta</taxon>
        <taxon>Embryophyta</taxon>
        <taxon>Tracheophyta</taxon>
        <taxon>Spermatophyta</taxon>
        <taxon>Magnoliopsida</taxon>
        <taxon>Liliopsida</taxon>
        <taxon>Poales</taxon>
        <taxon>Poaceae</taxon>
        <taxon>BOP clade</taxon>
        <taxon>Pooideae</taxon>
        <taxon>Triticodae</taxon>
        <taxon>Triticeae</taxon>
        <taxon>Triticinae</taxon>
        <taxon>Aegilops</taxon>
    </lineage>
</organism>
<proteinExistence type="predicted"/>
<dbReference type="EnsemblPlants" id="AET3Gv21218700.1">
    <property type="protein sequence ID" value="AET3Gv21218700.1"/>
    <property type="gene ID" value="AET3Gv21218700"/>
</dbReference>
<dbReference type="AlphaFoldDB" id="A0A453GV62"/>
<reference evidence="2" key="3">
    <citation type="journal article" date="2017" name="Nature">
        <title>Genome sequence of the progenitor of the wheat D genome Aegilops tauschii.</title>
        <authorList>
            <person name="Luo M.C."/>
            <person name="Gu Y.Q."/>
            <person name="Puiu D."/>
            <person name="Wang H."/>
            <person name="Twardziok S.O."/>
            <person name="Deal K.R."/>
            <person name="Huo N."/>
            <person name="Zhu T."/>
            <person name="Wang L."/>
            <person name="Wang Y."/>
            <person name="McGuire P.E."/>
            <person name="Liu S."/>
            <person name="Long H."/>
            <person name="Ramasamy R.K."/>
            <person name="Rodriguez J.C."/>
            <person name="Van S.L."/>
            <person name="Yuan L."/>
            <person name="Wang Z."/>
            <person name="Xia Z."/>
            <person name="Xiao L."/>
            <person name="Anderson O.D."/>
            <person name="Ouyang S."/>
            <person name="Liang Y."/>
            <person name="Zimin A.V."/>
            <person name="Pertea G."/>
            <person name="Qi P."/>
            <person name="Bennetzen J.L."/>
            <person name="Dai X."/>
            <person name="Dawson M.W."/>
            <person name="Muller H.G."/>
            <person name="Kugler K."/>
            <person name="Rivarola-Duarte L."/>
            <person name="Spannagl M."/>
            <person name="Mayer K.F.X."/>
            <person name="Lu F.H."/>
            <person name="Bevan M.W."/>
            <person name="Leroy P."/>
            <person name="Li P."/>
            <person name="You F.M."/>
            <person name="Sun Q."/>
            <person name="Liu Z."/>
            <person name="Lyons E."/>
            <person name="Wicker T."/>
            <person name="Salzberg S.L."/>
            <person name="Devos K.M."/>
            <person name="Dvorak J."/>
        </authorList>
    </citation>
    <scope>NUCLEOTIDE SEQUENCE [LARGE SCALE GENOMIC DNA]</scope>
    <source>
        <strain evidence="2">cv. AL8/78</strain>
    </source>
</reference>